<protein>
    <recommendedName>
        <fullName evidence="3">Centrosomal protein of 70 kDa</fullName>
    </recommendedName>
</protein>
<organism evidence="10 11">
    <name type="scientific">Pomacea canaliculata</name>
    <name type="common">Golden apple snail</name>
    <dbReference type="NCBI Taxonomy" id="400727"/>
    <lineage>
        <taxon>Eukaryota</taxon>
        <taxon>Metazoa</taxon>
        <taxon>Spiralia</taxon>
        <taxon>Lophotrochozoa</taxon>
        <taxon>Mollusca</taxon>
        <taxon>Gastropoda</taxon>
        <taxon>Caenogastropoda</taxon>
        <taxon>Architaenioglossa</taxon>
        <taxon>Ampullarioidea</taxon>
        <taxon>Ampullariidae</taxon>
        <taxon>Pomacea</taxon>
    </lineage>
</organism>
<keyword evidence="6 9" id="KW-0175">Coiled coil</keyword>
<keyword evidence="11" id="KW-1185">Reference proteome</keyword>
<dbReference type="GO" id="GO:0005813">
    <property type="term" value="C:centrosome"/>
    <property type="evidence" value="ECO:0007669"/>
    <property type="project" value="UniProtKB-SubCell"/>
</dbReference>
<dbReference type="GO" id="GO:0043015">
    <property type="term" value="F:gamma-tubulin binding"/>
    <property type="evidence" value="ECO:0007669"/>
    <property type="project" value="InterPro"/>
</dbReference>
<sequence length="516" mass="59482">MAEPWKSEKVEWAEVSNQLRKCGLQDVRILAASNLPFESGYYVCLDLDNSQILRHNILSLVRECQHQQSLIQDLMDTNHHLREDAADLKQKAEKFYTRLKDTKVMLECSRVRVQELEKEKNGEHSHHAEEGKKERNLHNNTLKHCQQLEAELSQREVELDTLHKKIHLLQKQEEKRISRQNKVFQDFMKHTARAHSVMDGKLLDVIDVYEKQLSDLKQQLDLTRLREQVINEADKPLSTSSSSEARCSTQQIIGAACKELGVNDAEKLVPAIQQLLRHMARNYTVEQDVPLVMQQNRNIQITASHLDAASCASTFQGKQQTQPNNILTENMFDTVHMNNWRQDMKNLQKLRVALNQLLGQVLPRARIHLTGDHTVKRMAEIIDDLAKEETTNVSQDGWEHISRTTLESIVKHFQSLFDVSSVSGILPRMNELYQHLGEAQNVLNTLRHLLGLMEVSNSSVVDAVGRLCQMQNSTTSQYLQQLFETDDLGSVIRRLDEHKQFFPAFRTIMIKLLDIL</sequence>
<evidence type="ECO:0000256" key="8">
    <source>
        <dbReference type="ARBA" id="ARBA00025273"/>
    </source>
</evidence>
<proteinExistence type="predicted"/>
<evidence type="ECO:0000313" key="11">
    <source>
        <dbReference type="Proteomes" id="UP000245119"/>
    </source>
</evidence>
<dbReference type="OrthoDB" id="2020926at2759"/>
<dbReference type="GO" id="GO:0070507">
    <property type="term" value="P:regulation of microtubule cytoskeleton organization"/>
    <property type="evidence" value="ECO:0007669"/>
    <property type="project" value="InterPro"/>
</dbReference>
<evidence type="ECO:0000256" key="4">
    <source>
        <dbReference type="ARBA" id="ARBA00022490"/>
    </source>
</evidence>
<dbReference type="Proteomes" id="UP000245119">
    <property type="component" value="Linkage Group LG2"/>
</dbReference>
<dbReference type="PANTHER" id="PTHR14594">
    <property type="entry name" value="CENTROSOMAL PROTEIN OF 70 KDA"/>
    <property type="match status" value="1"/>
</dbReference>
<evidence type="ECO:0000256" key="1">
    <source>
        <dbReference type="ARBA" id="ARBA00004300"/>
    </source>
</evidence>
<evidence type="ECO:0000256" key="9">
    <source>
        <dbReference type="SAM" id="Coils"/>
    </source>
</evidence>
<evidence type="ECO:0000256" key="6">
    <source>
        <dbReference type="ARBA" id="ARBA00023054"/>
    </source>
</evidence>
<accession>A0A2T7PVF0</accession>
<evidence type="ECO:0000313" key="10">
    <source>
        <dbReference type="EMBL" id="PVD37388.1"/>
    </source>
</evidence>
<dbReference type="AlphaFoldDB" id="A0A2T7PVF0"/>
<keyword evidence="5" id="KW-0802">TPR repeat</keyword>
<comment type="caution">
    <text evidence="10">The sequence shown here is derived from an EMBL/GenBank/DDBJ whole genome shotgun (WGS) entry which is preliminary data.</text>
</comment>
<comment type="subcellular location">
    <subcellularLocation>
        <location evidence="1">Cytoplasm</location>
        <location evidence="1">Cytoskeleton</location>
        <location evidence="1">Microtubule organizing center</location>
        <location evidence="1">Centrosome</location>
    </subcellularLocation>
</comment>
<dbReference type="STRING" id="400727.A0A2T7PVF0"/>
<dbReference type="GO" id="GO:0060271">
    <property type="term" value="P:cilium assembly"/>
    <property type="evidence" value="ECO:0007669"/>
    <property type="project" value="InterPro"/>
</dbReference>
<dbReference type="InterPro" id="IPR037692">
    <property type="entry name" value="CEP70"/>
</dbReference>
<feature type="coiled-coil region" evidence="9">
    <location>
        <begin position="71"/>
        <end position="119"/>
    </location>
</feature>
<comment type="function">
    <text evidence="8">Plays a role in the organization of both preexisting and nascent microtubules in interphase cells. During mitosis, required for the organization and orientation of the mitotic spindle.</text>
</comment>
<gene>
    <name evidence="10" type="ORF">C0Q70_04387</name>
</gene>
<feature type="non-terminal residue" evidence="10">
    <location>
        <position position="516"/>
    </location>
</feature>
<dbReference type="PANTHER" id="PTHR14594:SF1">
    <property type="entry name" value="CENTROSOMAL PROTEIN OF 70 KDA"/>
    <property type="match status" value="1"/>
</dbReference>
<dbReference type="EMBL" id="PZQS01000002">
    <property type="protein sequence ID" value="PVD37388.1"/>
    <property type="molecule type" value="Genomic_DNA"/>
</dbReference>
<comment type="subunit">
    <text evidence="2">Directly interacts with tubulin-gamma; this interaction determines centrosomal localization.</text>
</comment>
<evidence type="ECO:0000256" key="5">
    <source>
        <dbReference type="ARBA" id="ARBA00022803"/>
    </source>
</evidence>
<evidence type="ECO:0000256" key="3">
    <source>
        <dbReference type="ARBA" id="ARBA00018408"/>
    </source>
</evidence>
<name>A0A2T7PVF0_POMCA</name>
<evidence type="ECO:0000256" key="2">
    <source>
        <dbReference type="ARBA" id="ARBA00011832"/>
    </source>
</evidence>
<evidence type="ECO:0000256" key="7">
    <source>
        <dbReference type="ARBA" id="ARBA00023212"/>
    </source>
</evidence>
<keyword evidence="4" id="KW-0963">Cytoplasm</keyword>
<reference evidence="10 11" key="1">
    <citation type="submission" date="2018-04" db="EMBL/GenBank/DDBJ databases">
        <title>The genome of golden apple snail Pomacea canaliculata provides insight into stress tolerance and invasive adaptation.</title>
        <authorList>
            <person name="Liu C."/>
            <person name="Liu B."/>
            <person name="Ren Y."/>
            <person name="Zhang Y."/>
            <person name="Wang H."/>
            <person name="Li S."/>
            <person name="Jiang F."/>
            <person name="Yin L."/>
            <person name="Zhang G."/>
            <person name="Qian W."/>
            <person name="Fan W."/>
        </authorList>
    </citation>
    <scope>NUCLEOTIDE SEQUENCE [LARGE SCALE GENOMIC DNA]</scope>
    <source>
        <strain evidence="10">SZHN2017</strain>
        <tissue evidence="10">Muscle</tissue>
    </source>
</reference>
<keyword evidence="7" id="KW-0206">Cytoskeleton</keyword>